<protein>
    <submittedName>
        <fullName evidence="5">HipA domain-containing protein</fullName>
    </submittedName>
</protein>
<evidence type="ECO:0000313" key="6">
    <source>
        <dbReference type="Proteomes" id="UP000502608"/>
    </source>
</evidence>
<sequence>MLGIYFVGINIDKFSAKRKCDKGDIIRYQSGIYFDNELSGSATSVELAKNIKRLEQSVRHYAPWIVTYLNPNSTLVAASAYFKTASDDTTIFIDGVTNGRKSAIGSKILDDYPQFDADVSIKIERIRLQNQLKESEIVSAKMCDDNINMLVGVQHNPQEEQLMRDRFDEFKIKYTTFERTLTDIVRWDKNDPRSLNDIDLIAFLSDHDVDLTTLSGASLFRDKLAETVYPMCSNSQTEQLKDRLNNILMNQSDTGIYHALKRMNFKHEAKSAKQIFDVYHFNDKKLKLYNIDGTKWAASGDHWVVPLENGSIGHVLPNTIAGLLPEIHKLDNNNYGAFFSKSSRFLSNIQIIEQSKPLGFFDYHTHFLTDGEVFHGEVVGIPDFEDRFTYNMCGLAMSEGMPKISGVQMKVPMNLDSSGERMQLTVALNKPFTHILKVPGIDQQNFVMGEWFGLKAVEHTGASSVSKFQIAEIRQGSITSYGLVSERFDISHDKSKKLRAIDMLSLHDFTNDEKYGKPSEMIFKCIDMFPANKAQAKSDAYKLVVSSVILANTDLHLKNISFLKDERFGQVRENETACVAPFYDVVVSTVMPGYEHQKQALSINNTFYPETTDLIRYGMDMLEITEAESKKRLETLCWDLFTFAKNCRRLYPEVAEIRPLRHAMNICIETVLSNVVKYAPSLKTGQWVDVGAEYKQIAHTDLEDYKLLPDMNHEALVRQQQKEALTEKVVPFKYQAF</sequence>
<dbReference type="InterPro" id="IPR012893">
    <property type="entry name" value="HipA-like_C"/>
</dbReference>
<dbReference type="Proteomes" id="UP000502608">
    <property type="component" value="Plasmid pPN3F2_2"/>
</dbReference>
<feature type="domain" description="HipA-like C-terminal" evidence="4">
    <location>
        <begin position="404"/>
        <end position="607"/>
    </location>
</feature>
<evidence type="ECO:0000256" key="3">
    <source>
        <dbReference type="ARBA" id="ARBA00022777"/>
    </source>
</evidence>
<comment type="similarity">
    <text evidence="1">Belongs to the HipA Ser/Thr kinase family.</text>
</comment>
<dbReference type="RefSeq" id="WP_167680379.1">
    <property type="nucleotide sequence ID" value="NZ_CP050315.1"/>
</dbReference>
<name>A0A6G9QRY8_9GAMM</name>
<dbReference type="GO" id="GO:0004674">
    <property type="term" value="F:protein serine/threonine kinase activity"/>
    <property type="evidence" value="ECO:0007669"/>
    <property type="project" value="TreeGrafter"/>
</dbReference>
<gene>
    <name evidence="5" type="ORF">HBH39_18930</name>
</gene>
<keyword evidence="6" id="KW-1185">Reference proteome</keyword>
<keyword evidence="5" id="KW-0614">Plasmid</keyword>
<dbReference type="InterPro" id="IPR052028">
    <property type="entry name" value="HipA_Ser/Thr_kinase"/>
</dbReference>
<dbReference type="PANTHER" id="PTHR37419">
    <property type="entry name" value="SERINE/THREONINE-PROTEIN KINASE TOXIN HIPA"/>
    <property type="match status" value="1"/>
</dbReference>
<dbReference type="KEGG" id="saes:HBH39_18930"/>
<accession>A0A6G9QRY8</accession>
<evidence type="ECO:0000259" key="4">
    <source>
        <dbReference type="Pfam" id="PF07804"/>
    </source>
</evidence>
<geneLocation type="plasmid" evidence="5 6">
    <name>pPN3F2_2</name>
</geneLocation>
<keyword evidence="2" id="KW-0808">Transferase</keyword>
<evidence type="ECO:0000256" key="2">
    <source>
        <dbReference type="ARBA" id="ARBA00022679"/>
    </source>
</evidence>
<organism evidence="5 6">
    <name type="scientific">Shewanella aestuarii</name>
    <dbReference type="NCBI Taxonomy" id="1028752"/>
    <lineage>
        <taxon>Bacteria</taxon>
        <taxon>Pseudomonadati</taxon>
        <taxon>Pseudomonadota</taxon>
        <taxon>Gammaproteobacteria</taxon>
        <taxon>Alteromonadales</taxon>
        <taxon>Shewanellaceae</taxon>
        <taxon>Shewanella</taxon>
    </lineage>
</organism>
<dbReference type="Pfam" id="PF07804">
    <property type="entry name" value="HipA_C"/>
    <property type="match status" value="1"/>
</dbReference>
<reference evidence="5 6" key="1">
    <citation type="submission" date="2020-03" db="EMBL/GenBank/DDBJ databases">
        <title>Complete genome sequence of Shewanella sp.</title>
        <authorList>
            <person name="Kim Y.-S."/>
            <person name="Kim S.-J."/>
            <person name="Jung H.-K."/>
            <person name="Kim K.-H."/>
        </authorList>
    </citation>
    <scope>NUCLEOTIDE SEQUENCE [LARGE SCALE GENOMIC DNA]</scope>
    <source>
        <strain evidence="5 6">PN3F2</strain>
        <plasmid evidence="5 6">pPN3F2_2</plasmid>
    </source>
</reference>
<evidence type="ECO:0000256" key="1">
    <source>
        <dbReference type="ARBA" id="ARBA00010164"/>
    </source>
</evidence>
<dbReference type="EMBL" id="CP050315">
    <property type="protein sequence ID" value="QIR16551.1"/>
    <property type="molecule type" value="Genomic_DNA"/>
</dbReference>
<evidence type="ECO:0000313" key="5">
    <source>
        <dbReference type="EMBL" id="QIR16551.1"/>
    </source>
</evidence>
<keyword evidence="3" id="KW-0418">Kinase</keyword>
<dbReference type="AlphaFoldDB" id="A0A6G9QRY8"/>
<dbReference type="GO" id="GO:0005829">
    <property type="term" value="C:cytosol"/>
    <property type="evidence" value="ECO:0007669"/>
    <property type="project" value="TreeGrafter"/>
</dbReference>
<proteinExistence type="inferred from homology"/>